<gene>
    <name evidence="2" type="ORF">OSB04_010391</name>
</gene>
<protein>
    <submittedName>
        <fullName evidence="2">Uncharacterized protein</fullName>
    </submittedName>
</protein>
<evidence type="ECO:0000313" key="3">
    <source>
        <dbReference type="Proteomes" id="UP001172457"/>
    </source>
</evidence>
<organism evidence="2 3">
    <name type="scientific">Centaurea solstitialis</name>
    <name type="common">yellow star-thistle</name>
    <dbReference type="NCBI Taxonomy" id="347529"/>
    <lineage>
        <taxon>Eukaryota</taxon>
        <taxon>Viridiplantae</taxon>
        <taxon>Streptophyta</taxon>
        <taxon>Embryophyta</taxon>
        <taxon>Tracheophyta</taxon>
        <taxon>Spermatophyta</taxon>
        <taxon>Magnoliopsida</taxon>
        <taxon>eudicotyledons</taxon>
        <taxon>Gunneridae</taxon>
        <taxon>Pentapetalae</taxon>
        <taxon>asterids</taxon>
        <taxon>campanulids</taxon>
        <taxon>Asterales</taxon>
        <taxon>Asteraceae</taxon>
        <taxon>Carduoideae</taxon>
        <taxon>Cardueae</taxon>
        <taxon>Centaureinae</taxon>
        <taxon>Centaurea</taxon>
    </lineage>
</organism>
<sequence>MHRPDPDRQLSWPFGSLECVDDDDIRMTAYEIFFTSCRPIPWFRRGGHGHGGVGMTVTSKIKRALGLKMLKHSNSSHNNTTTTSSTPSIGFSTMPSGGGRSRRPLTSAEIMRQQMKVTEASDNRLRKTLMRTLVGQMGRRAETIILPLELIRHLKPSEFNDANEYHAWQKRQLNILEAGLILHPSIPLDKSDTFAMHLRDIIRSSDLKPIDIGKSSETMRTLCNCVVSLAWRSADGSPADTCHWADGFPFNVNLYVALLQSIFDLKDESCLLDEVDELLELMKKTWTTLGLTNPYMTYVSLGCFFNNML</sequence>
<dbReference type="InterPro" id="IPR008528">
    <property type="entry name" value="unc-13_homologue"/>
</dbReference>
<feature type="compositionally biased region" description="Low complexity" evidence="1">
    <location>
        <begin position="73"/>
        <end position="86"/>
    </location>
</feature>
<accession>A0AA38TQJ9</accession>
<dbReference type="PANTHER" id="PTHR31280:SF1">
    <property type="entry name" value="OS03G0138600 PROTEIN"/>
    <property type="match status" value="1"/>
</dbReference>
<evidence type="ECO:0000256" key="1">
    <source>
        <dbReference type="SAM" id="MobiDB-lite"/>
    </source>
</evidence>
<reference evidence="2" key="1">
    <citation type="submission" date="2023-03" db="EMBL/GenBank/DDBJ databases">
        <title>Chromosome-scale reference genome and RAD-based genetic map of yellow starthistle (Centaurea solstitialis) reveal putative structural variation and QTLs associated with invader traits.</title>
        <authorList>
            <person name="Reatini B."/>
            <person name="Cang F.A."/>
            <person name="Jiang Q."/>
            <person name="Mckibben M.T.W."/>
            <person name="Barker M.S."/>
            <person name="Rieseberg L.H."/>
            <person name="Dlugosch K.M."/>
        </authorList>
    </citation>
    <scope>NUCLEOTIDE SEQUENCE</scope>
    <source>
        <strain evidence="2">CAN-66</strain>
        <tissue evidence="2">Leaf</tissue>
    </source>
</reference>
<evidence type="ECO:0000313" key="2">
    <source>
        <dbReference type="EMBL" id="KAJ9555777.1"/>
    </source>
</evidence>
<dbReference type="Proteomes" id="UP001172457">
    <property type="component" value="Chromosome 3"/>
</dbReference>
<dbReference type="PANTHER" id="PTHR31280">
    <property type="entry name" value="PROTEIN UNC-13 HOMOLOG"/>
    <property type="match status" value="1"/>
</dbReference>
<proteinExistence type="predicted"/>
<name>A0AA38TQJ9_9ASTR</name>
<keyword evidence="3" id="KW-1185">Reference proteome</keyword>
<feature type="region of interest" description="Disordered" evidence="1">
    <location>
        <begin position="73"/>
        <end position="103"/>
    </location>
</feature>
<comment type="caution">
    <text evidence="2">The sequence shown here is derived from an EMBL/GenBank/DDBJ whole genome shotgun (WGS) entry which is preliminary data.</text>
</comment>
<dbReference type="EMBL" id="JARYMX010000003">
    <property type="protein sequence ID" value="KAJ9555777.1"/>
    <property type="molecule type" value="Genomic_DNA"/>
</dbReference>
<dbReference type="AlphaFoldDB" id="A0AA38TQJ9"/>